<evidence type="ECO:0000313" key="8">
    <source>
        <dbReference type="EMBL" id="EMR11535.1"/>
    </source>
</evidence>
<dbReference type="CDD" id="cd00926">
    <property type="entry name" value="Cyt_c_Oxidase_VIb"/>
    <property type="match status" value="1"/>
</dbReference>
<sequence length="82" mass="9943">MSEELNLKQLKTAGFDSNFPNMNQTKRCYQNYINYYKCINIHSDNFILCRDFWSTYQSLCPNEWKQQWDTQREEGKFPGTLE</sequence>
<dbReference type="Gene3D" id="1.10.10.140">
    <property type="entry name" value="Cytochrome c oxidase, subunit VIb"/>
    <property type="match status" value="1"/>
</dbReference>
<dbReference type="SUPFAM" id="SSF47694">
    <property type="entry name" value="Cytochrome c oxidase subunit h"/>
    <property type="match status" value="1"/>
</dbReference>
<dbReference type="GO" id="GO:0045277">
    <property type="term" value="C:respiratory chain complex IV"/>
    <property type="evidence" value="ECO:0007669"/>
    <property type="project" value="InterPro"/>
</dbReference>
<dbReference type="STRING" id="1069680.M7PCA3"/>
<dbReference type="PROSITE" id="PS51808">
    <property type="entry name" value="CHCH"/>
    <property type="match status" value="1"/>
</dbReference>
<evidence type="ECO:0000313" key="9">
    <source>
        <dbReference type="Proteomes" id="UP000011958"/>
    </source>
</evidence>
<dbReference type="GO" id="GO:0005743">
    <property type="term" value="C:mitochondrial inner membrane"/>
    <property type="evidence" value="ECO:0007669"/>
    <property type="project" value="UniProtKB-SubCell"/>
</dbReference>
<dbReference type="InterPro" id="IPR036549">
    <property type="entry name" value="CX6/COA6-like_sf"/>
</dbReference>
<dbReference type="GO" id="GO:0006123">
    <property type="term" value="P:mitochondrial electron transport, cytochrome c to oxygen"/>
    <property type="evidence" value="ECO:0007669"/>
    <property type="project" value="UniProtKB-ARBA"/>
</dbReference>
<dbReference type="PANTHER" id="PTHR46281">
    <property type="entry name" value="CYTOCHROME C OXIDASE SUBUNIT 6B"/>
    <property type="match status" value="1"/>
</dbReference>
<gene>
    <name evidence="8" type="ORF">PNEG_00545</name>
</gene>
<evidence type="ECO:0000256" key="1">
    <source>
        <dbReference type="ARBA" id="ARBA00004137"/>
    </source>
</evidence>
<comment type="subcellular location">
    <subcellularLocation>
        <location evidence="1">Mitochondrion inner membrane</location>
        <topology evidence="1">Peripheral membrane protein</topology>
        <orientation evidence="1">Intermembrane side</orientation>
    </subcellularLocation>
</comment>
<dbReference type="OrthoDB" id="1107506at2759"/>
<accession>M7PCA3</accession>
<organism evidence="8 9">
    <name type="scientific">Pneumocystis murina (strain B123)</name>
    <name type="common">Mouse pneumocystis pneumonia agent</name>
    <name type="synonym">Pneumocystis carinii f. sp. muris</name>
    <dbReference type="NCBI Taxonomy" id="1069680"/>
    <lineage>
        <taxon>Eukaryota</taxon>
        <taxon>Fungi</taxon>
        <taxon>Dikarya</taxon>
        <taxon>Ascomycota</taxon>
        <taxon>Taphrinomycotina</taxon>
        <taxon>Pneumocystomycetes</taxon>
        <taxon>Pneumocystaceae</taxon>
        <taxon>Pneumocystis</taxon>
    </lineage>
</organism>
<dbReference type="FunFam" id="1.10.10.140:FF:000001">
    <property type="entry name" value="Cytochrome c oxidase subunit 6B1"/>
    <property type="match status" value="1"/>
</dbReference>
<evidence type="ECO:0000256" key="3">
    <source>
        <dbReference type="ARBA" id="ARBA00006425"/>
    </source>
</evidence>
<protein>
    <recommendedName>
        <fullName evidence="6">Cytochrome c oxidase subunit 12, mitochondrial</fullName>
    </recommendedName>
    <alternativeName>
        <fullName evidence="7">Cytochrome c oxidase polypeptide VIb</fullName>
    </alternativeName>
</protein>
<keyword evidence="5" id="KW-1015">Disulfide bond</keyword>
<evidence type="ECO:0000256" key="7">
    <source>
        <dbReference type="ARBA" id="ARBA00082359"/>
    </source>
</evidence>
<dbReference type="OMA" id="NEWIAKW"/>
<keyword evidence="9" id="KW-1185">Reference proteome</keyword>
<dbReference type="GeneID" id="19894243"/>
<dbReference type="HOGENOM" id="CLU_133964_2_0_1"/>
<evidence type="ECO:0000256" key="6">
    <source>
        <dbReference type="ARBA" id="ARBA00074891"/>
    </source>
</evidence>
<proteinExistence type="inferred from homology"/>
<dbReference type="EMBL" id="AFWA02000001">
    <property type="protein sequence ID" value="EMR11535.1"/>
    <property type="molecule type" value="Genomic_DNA"/>
</dbReference>
<dbReference type="PANTHER" id="PTHR46281:SF8">
    <property type="entry name" value="CYTOCHROME C OXIDASE SUBUNIT 12, MITOCHONDRIAL"/>
    <property type="match status" value="1"/>
</dbReference>
<dbReference type="eggNOG" id="KOG3057">
    <property type="taxonomic scope" value="Eukaryota"/>
</dbReference>
<comment type="caution">
    <text evidence="8">The sequence shown here is derived from an EMBL/GenBank/DDBJ whole genome shotgun (WGS) entry which is preliminary data.</text>
</comment>
<comment type="pathway">
    <text evidence="2">Energy metabolism; oxidative phosphorylation.</text>
</comment>
<dbReference type="VEuPathDB" id="FungiDB:PNEG_00545"/>
<dbReference type="AlphaFoldDB" id="M7PCA3"/>
<comment type="similarity">
    <text evidence="3">Belongs to the cytochrome c oxidase subunit 6B family.</text>
</comment>
<evidence type="ECO:0000256" key="4">
    <source>
        <dbReference type="ARBA" id="ARBA00023128"/>
    </source>
</evidence>
<reference evidence="9" key="1">
    <citation type="journal article" date="2016" name="Nat. Commun.">
        <title>Genome analysis of three Pneumocystis species reveals adaptation mechanisms to life exclusively in mammalian hosts.</title>
        <authorList>
            <person name="Ma L."/>
            <person name="Chen Z."/>
            <person name="Huang D.W."/>
            <person name="Kutty G."/>
            <person name="Ishihara M."/>
            <person name="Wang H."/>
            <person name="Abouelleil A."/>
            <person name="Bishop L."/>
            <person name="Davey E."/>
            <person name="Deng R."/>
            <person name="Deng X."/>
            <person name="Fan L."/>
            <person name="Fantoni G."/>
            <person name="Fitzgerald M."/>
            <person name="Gogineni E."/>
            <person name="Goldberg J.M."/>
            <person name="Handley G."/>
            <person name="Hu X."/>
            <person name="Huber C."/>
            <person name="Jiao X."/>
            <person name="Jones K."/>
            <person name="Levin J.Z."/>
            <person name="Liu Y."/>
            <person name="Macdonald P."/>
            <person name="Melnikov A."/>
            <person name="Raley C."/>
            <person name="Sassi M."/>
            <person name="Sherman B.T."/>
            <person name="Song X."/>
            <person name="Sykes S."/>
            <person name="Tran B."/>
            <person name="Walsh L."/>
            <person name="Xia Y."/>
            <person name="Yang J."/>
            <person name="Young S."/>
            <person name="Zeng Q."/>
            <person name="Zheng X."/>
            <person name="Stephens R."/>
            <person name="Nusbaum C."/>
            <person name="Birren B.W."/>
            <person name="Azadi P."/>
            <person name="Lempicki R.A."/>
            <person name="Cuomo C.A."/>
            <person name="Kovacs J.A."/>
        </authorList>
    </citation>
    <scope>NUCLEOTIDE SEQUENCE [LARGE SCALE GENOMIC DNA]</scope>
    <source>
        <strain evidence="9">B123</strain>
    </source>
</reference>
<dbReference type="InterPro" id="IPR048280">
    <property type="entry name" value="COX6B-like"/>
</dbReference>
<keyword evidence="4" id="KW-0496">Mitochondrion</keyword>
<dbReference type="Proteomes" id="UP000011958">
    <property type="component" value="Unassembled WGS sequence"/>
</dbReference>
<dbReference type="InterPro" id="IPR003213">
    <property type="entry name" value="Cyt_c_oxidase_su6B"/>
</dbReference>
<evidence type="ECO:0000256" key="2">
    <source>
        <dbReference type="ARBA" id="ARBA00004673"/>
    </source>
</evidence>
<evidence type="ECO:0000256" key="5">
    <source>
        <dbReference type="ARBA" id="ARBA00023157"/>
    </source>
</evidence>
<dbReference type="RefSeq" id="XP_007872436.1">
    <property type="nucleotide sequence ID" value="XM_007874245.1"/>
</dbReference>
<dbReference type="Pfam" id="PF02297">
    <property type="entry name" value="COX6B"/>
    <property type="match status" value="1"/>
</dbReference>
<name>M7PCA3_PNEMU</name>